<evidence type="ECO:0000256" key="2">
    <source>
        <dbReference type="ARBA" id="ARBA00022448"/>
    </source>
</evidence>
<accession>A0A7T7HJX2</accession>
<feature type="transmembrane region" description="Helical" evidence="6">
    <location>
        <begin position="59"/>
        <end position="79"/>
    </location>
</feature>
<feature type="transmembrane region" description="Helical" evidence="6">
    <location>
        <begin position="318"/>
        <end position="344"/>
    </location>
</feature>
<keyword evidence="3 6" id="KW-0812">Transmembrane</keyword>
<dbReference type="CDD" id="cd06261">
    <property type="entry name" value="TM_PBP2"/>
    <property type="match status" value="1"/>
</dbReference>
<comment type="subcellular location">
    <subcellularLocation>
        <location evidence="1 6">Cell membrane</location>
        <topology evidence="1 6">Multi-pass membrane protein</topology>
    </subcellularLocation>
</comment>
<feature type="transmembrane region" description="Helical" evidence="6">
    <location>
        <begin position="20"/>
        <end position="39"/>
    </location>
</feature>
<dbReference type="InterPro" id="IPR000515">
    <property type="entry name" value="MetI-like"/>
</dbReference>
<protein>
    <submittedName>
        <fullName evidence="8">ABC transporter permease</fullName>
    </submittedName>
</protein>
<keyword evidence="2 6" id="KW-0813">Transport</keyword>
<feature type="transmembrane region" description="Helical" evidence="6">
    <location>
        <begin position="364"/>
        <end position="387"/>
    </location>
</feature>
<dbReference type="PROSITE" id="PS50928">
    <property type="entry name" value="ABC_TM1"/>
    <property type="match status" value="1"/>
</dbReference>
<dbReference type="GO" id="GO:0055085">
    <property type="term" value="P:transmembrane transport"/>
    <property type="evidence" value="ECO:0007669"/>
    <property type="project" value="InterPro"/>
</dbReference>
<feature type="transmembrane region" description="Helical" evidence="6">
    <location>
        <begin position="194"/>
        <end position="214"/>
    </location>
</feature>
<dbReference type="GO" id="GO:0005886">
    <property type="term" value="C:plasma membrane"/>
    <property type="evidence" value="ECO:0007669"/>
    <property type="project" value="UniProtKB-SubCell"/>
</dbReference>
<evidence type="ECO:0000313" key="9">
    <source>
        <dbReference type="Proteomes" id="UP000596083"/>
    </source>
</evidence>
<dbReference type="Pfam" id="PF00528">
    <property type="entry name" value="BPD_transp_1"/>
    <property type="match status" value="1"/>
</dbReference>
<feature type="transmembrane region" description="Helical" evidence="6">
    <location>
        <begin position="226"/>
        <end position="248"/>
    </location>
</feature>
<evidence type="ECO:0000256" key="3">
    <source>
        <dbReference type="ARBA" id="ARBA00022692"/>
    </source>
</evidence>
<feature type="transmembrane region" description="Helical" evidence="6">
    <location>
        <begin position="86"/>
        <end position="108"/>
    </location>
</feature>
<dbReference type="SUPFAM" id="SSF161098">
    <property type="entry name" value="MetI-like"/>
    <property type="match status" value="1"/>
</dbReference>
<keyword evidence="4 6" id="KW-1133">Transmembrane helix</keyword>
<dbReference type="InterPro" id="IPR051204">
    <property type="entry name" value="ABC_transp_perm/SBD"/>
</dbReference>
<reference evidence="8 9" key="1">
    <citation type="submission" date="2020-12" db="EMBL/GenBank/DDBJ databases">
        <authorList>
            <person name="Zheng R.K."/>
            <person name="Sun C.M."/>
        </authorList>
    </citation>
    <scope>NUCLEOTIDE SEQUENCE [LARGE SCALE GENOMIC DNA]</scope>
    <source>
        <strain evidence="8 9">ZRK001</strain>
    </source>
</reference>
<evidence type="ECO:0000256" key="4">
    <source>
        <dbReference type="ARBA" id="ARBA00022989"/>
    </source>
</evidence>
<dbReference type="AlphaFoldDB" id="A0A7T7HJX2"/>
<dbReference type="FunFam" id="1.10.3720.10:FF:000001">
    <property type="entry name" value="Glycine betaine ABC transporter, permease"/>
    <property type="match status" value="1"/>
</dbReference>
<dbReference type="GO" id="GO:0031460">
    <property type="term" value="P:glycine betaine transport"/>
    <property type="evidence" value="ECO:0007669"/>
    <property type="project" value="UniProtKB-ARBA"/>
</dbReference>
<name>A0A7T7HJX2_9HYPH</name>
<dbReference type="RefSeq" id="WP_200336000.1">
    <property type="nucleotide sequence ID" value="NZ_CP066786.1"/>
</dbReference>
<feature type="transmembrane region" description="Helical" evidence="6">
    <location>
        <begin position="120"/>
        <end position="139"/>
    </location>
</feature>
<dbReference type="Gene3D" id="1.10.3720.10">
    <property type="entry name" value="MetI-like"/>
    <property type="match status" value="1"/>
</dbReference>
<feature type="domain" description="ABC transmembrane type-1" evidence="7">
    <location>
        <begin position="188"/>
        <end position="383"/>
    </location>
</feature>
<proteinExistence type="inferred from homology"/>
<feature type="transmembrane region" description="Helical" evidence="6">
    <location>
        <begin position="146"/>
        <end position="167"/>
    </location>
</feature>
<comment type="similarity">
    <text evidence="6">Belongs to the binding-protein-dependent transport system permease family.</text>
</comment>
<evidence type="ECO:0000256" key="5">
    <source>
        <dbReference type="ARBA" id="ARBA00023136"/>
    </source>
</evidence>
<organism evidence="8 9">
    <name type="scientific">Martelella lutilitoris</name>
    <dbReference type="NCBI Taxonomy" id="2583532"/>
    <lineage>
        <taxon>Bacteria</taxon>
        <taxon>Pseudomonadati</taxon>
        <taxon>Pseudomonadota</taxon>
        <taxon>Alphaproteobacteria</taxon>
        <taxon>Hyphomicrobiales</taxon>
        <taxon>Aurantimonadaceae</taxon>
        <taxon>Martelella</taxon>
    </lineage>
</organism>
<dbReference type="PANTHER" id="PTHR30177">
    <property type="entry name" value="GLYCINE BETAINE/L-PROLINE TRANSPORT SYSTEM PERMEASE PROTEIN PROW"/>
    <property type="match status" value="1"/>
</dbReference>
<evidence type="ECO:0000313" key="8">
    <source>
        <dbReference type="EMBL" id="QQM30535.1"/>
    </source>
</evidence>
<dbReference type="Proteomes" id="UP000596083">
    <property type="component" value="Chromosome"/>
</dbReference>
<evidence type="ECO:0000256" key="1">
    <source>
        <dbReference type="ARBA" id="ARBA00004651"/>
    </source>
</evidence>
<dbReference type="InterPro" id="IPR035906">
    <property type="entry name" value="MetI-like_sf"/>
</dbReference>
<dbReference type="PANTHER" id="PTHR30177:SF30">
    <property type="entry name" value="GLYCINE BETAINE UPTAKE SYSTEM PERMEASE PROTEIN YEHY"/>
    <property type="match status" value="1"/>
</dbReference>
<sequence>MSAISEYRKEGRAAARLDKLGVIVAAIALFALFLQPFALFRANRIVAADNVMVWSAMPLWQAIALVVAMLAAIAVILFRTPVNLRLAVSIAAIAVLALMVGRAGYYLMPDDNPYARVSPGASFWILLFAFSIAMADAIVRKALPPMMRIAFLIVAAFAIGLLLWSGAWNDLSILKEYNNRADAFWREGRTHVELAFGSLAAAAAAGIPIGILCFRVPKVRATILNSLNVLQTIPSIALFGLLIAPLAWVGRNVPGAAELGIAGIGFAPAIVALFAYSLLPVVSNTVAGLDSVPRDAREAARGMGMTGRQRLFQVELPLAFPVILTGIRIVLVQNIGLAVIAGLIGGGGYGTFVFQGIAQTATDLVLLGALPVVGMAFAAAIILDALVEISQTKSKKGSRA</sequence>
<gene>
    <name evidence="8" type="ORF">JET14_20195</name>
</gene>
<feature type="transmembrane region" description="Helical" evidence="6">
    <location>
        <begin position="260"/>
        <end position="279"/>
    </location>
</feature>
<evidence type="ECO:0000259" key="7">
    <source>
        <dbReference type="PROSITE" id="PS50928"/>
    </source>
</evidence>
<evidence type="ECO:0000256" key="6">
    <source>
        <dbReference type="RuleBase" id="RU363032"/>
    </source>
</evidence>
<dbReference type="EMBL" id="CP066786">
    <property type="protein sequence ID" value="QQM30535.1"/>
    <property type="molecule type" value="Genomic_DNA"/>
</dbReference>
<keyword evidence="5 6" id="KW-0472">Membrane</keyword>
<dbReference type="KEGG" id="mlut:JET14_20195"/>